<name>A0ABV9FBC9_9BACL</name>
<proteinExistence type="predicted"/>
<comment type="caution">
    <text evidence="1">The sequence shown here is derived from an EMBL/GenBank/DDBJ whole genome shotgun (WGS) entry which is preliminary data.</text>
</comment>
<dbReference type="RefSeq" id="WP_378094035.1">
    <property type="nucleotide sequence ID" value="NZ_JBHSEP010000004.1"/>
</dbReference>
<protein>
    <recommendedName>
        <fullName evidence="3">DinB-like domain-containing protein</fullName>
    </recommendedName>
</protein>
<evidence type="ECO:0008006" key="3">
    <source>
        <dbReference type="Google" id="ProtNLM"/>
    </source>
</evidence>
<evidence type="ECO:0000313" key="1">
    <source>
        <dbReference type="EMBL" id="MFC4598115.1"/>
    </source>
</evidence>
<dbReference type="SUPFAM" id="SSF109854">
    <property type="entry name" value="DinB/YfiT-like putative metalloenzymes"/>
    <property type="match status" value="1"/>
</dbReference>
<keyword evidence="2" id="KW-1185">Reference proteome</keyword>
<sequence>MNDIAAVSRSLSSLLRELINGPRPDQFTWVLNPNPESGLIPSLQRLSSAEASVKPRLDRACIAAHVHHIRYSLQLLNRWAQGENAYQDADWEQSWQVESVTEEEWSQLIEGLRHEADKWIQQVHLRRDWDADSMTGAIASAAHVAYHLGSIRQMLGTGS</sequence>
<gene>
    <name evidence="1" type="ORF">ACFO3S_07660</name>
</gene>
<organism evidence="1 2">
    <name type="scientific">Cohnella hongkongensis</name>
    <dbReference type="NCBI Taxonomy" id="178337"/>
    <lineage>
        <taxon>Bacteria</taxon>
        <taxon>Bacillati</taxon>
        <taxon>Bacillota</taxon>
        <taxon>Bacilli</taxon>
        <taxon>Bacillales</taxon>
        <taxon>Paenibacillaceae</taxon>
        <taxon>Cohnella</taxon>
    </lineage>
</organism>
<evidence type="ECO:0000313" key="2">
    <source>
        <dbReference type="Proteomes" id="UP001596028"/>
    </source>
</evidence>
<accession>A0ABV9FBC9</accession>
<dbReference type="InterPro" id="IPR034660">
    <property type="entry name" value="DinB/YfiT-like"/>
</dbReference>
<reference evidence="2" key="1">
    <citation type="journal article" date="2019" name="Int. J. Syst. Evol. Microbiol.">
        <title>The Global Catalogue of Microorganisms (GCM) 10K type strain sequencing project: providing services to taxonomists for standard genome sequencing and annotation.</title>
        <authorList>
            <consortium name="The Broad Institute Genomics Platform"/>
            <consortium name="The Broad Institute Genome Sequencing Center for Infectious Disease"/>
            <person name="Wu L."/>
            <person name="Ma J."/>
        </authorList>
    </citation>
    <scope>NUCLEOTIDE SEQUENCE [LARGE SCALE GENOMIC DNA]</scope>
    <source>
        <strain evidence="2">CCUG 49571</strain>
    </source>
</reference>
<dbReference type="EMBL" id="JBHSEP010000004">
    <property type="protein sequence ID" value="MFC4598115.1"/>
    <property type="molecule type" value="Genomic_DNA"/>
</dbReference>
<dbReference type="Proteomes" id="UP001596028">
    <property type="component" value="Unassembled WGS sequence"/>
</dbReference>